<dbReference type="KEGG" id="pmes:FX988_00498"/>
<reference evidence="2 3" key="1">
    <citation type="submission" date="2019-12" db="EMBL/GenBank/DDBJ databases">
        <title>Genome sequencing and assembly of endphytes of Porphyra tenera.</title>
        <authorList>
            <person name="Park J.M."/>
            <person name="Shin R."/>
            <person name="Jo S.H."/>
        </authorList>
    </citation>
    <scope>NUCLEOTIDE SEQUENCE [LARGE SCALE GENOMIC DNA]</scope>
    <source>
        <strain evidence="2 3">GPM4</strain>
    </source>
</reference>
<dbReference type="InterPro" id="IPR008620">
    <property type="entry name" value="FixH"/>
</dbReference>
<evidence type="ECO:0008006" key="4">
    <source>
        <dbReference type="Google" id="ProtNLM"/>
    </source>
</evidence>
<dbReference type="RefSeq" id="WP_160178183.1">
    <property type="nucleotide sequence ID" value="NZ_CP047656.1"/>
</dbReference>
<dbReference type="OrthoDB" id="5295180at2"/>
<evidence type="ECO:0000256" key="1">
    <source>
        <dbReference type="SAM" id="Phobius"/>
    </source>
</evidence>
<keyword evidence="1" id="KW-0812">Transmembrane</keyword>
<dbReference type="EMBL" id="CP047656">
    <property type="protein sequence ID" value="QHJ10286.1"/>
    <property type="molecule type" value="Genomic_DNA"/>
</dbReference>
<accession>A0A857JF28</accession>
<proteinExistence type="predicted"/>
<keyword evidence="1" id="KW-0472">Membrane</keyword>
<protein>
    <recommendedName>
        <fullName evidence="4">Nitrogen fixation protein FixH</fullName>
    </recommendedName>
</protein>
<sequence>MSPTSEPSITDKKKWYKQFWPWFLITIPVCSMILSFNMLRFAFDGQDAMVVDDYYKQGKAINISLEKIQVAKARNIQTELTVNENDVSLRFISGAPETGAALNLAFYHVTQAPKDQTVDLFRDAQGIYRGSTEHDLIGKWQVALTPHDKEWKVQQTLSFPNTDPIIFTP</sequence>
<organism evidence="2 3">
    <name type="scientific">Paraglaciecola mesophila</name>
    <dbReference type="NCBI Taxonomy" id="197222"/>
    <lineage>
        <taxon>Bacteria</taxon>
        <taxon>Pseudomonadati</taxon>
        <taxon>Pseudomonadota</taxon>
        <taxon>Gammaproteobacteria</taxon>
        <taxon>Alteromonadales</taxon>
        <taxon>Alteromonadaceae</taxon>
        <taxon>Paraglaciecola</taxon>
    </lineage>
</organism>
<evidence type="ECO:0000313" key="2">
    <source>
        <dbReference type="EMBL" id="QHJ10286.1"/>
    </source>
</evidence>
<dbReference type="Pfam" id="PF05751">
    <property type="entry name" value="FixH"/>
    <property type="match status" value="1"/>
</dbReference>
<evidence type="ECO:0000313" key="3">
    <source>
        <dbReference type="Proteomes" id="UP000464524"/>
    </source>
</evidence>
<gene>
    <name evidence="2" type="ORF">FX988_00498</name>
</gene>
<name>A0A857JF28_9ALTE</name>
<dbReference type="Proteomes" id="UP000464524">
    <property type="component" value="Chromosome"/>
</dbReference>
<keyword evidence="1" id="KW-1133">Transmembrane helix</keyword>
<dbReference type="AlphaFoldDB" id="A0A857JF28"/>
<feature type="transmembrane region" description="Helical" evidence="1">
    <location>
        <begin position="20"/>
        <end position="39"/>
    </location>
</feature>
<keyword evidence="3" id="KW-1185">Reference proteome</keyword>